<feature type="domain" description="5'-3' DNA helicase ZGRF1-like N-terminal" evidence="2">
    <location>
        <begin position="9"/>
        <end position="43"/>
    </location>
</feature>
<feature type="region of interest" description="Disordered" evidence="1">
    <location>
        <begin position="303"/>
        <end position="378"/>
    </location>
</feature>
<dbReference type="InterPro" id="IPR041679">
    <property type="entry name" value="DNA2/NAM7-like_C"/>
</dbReference>
<evidence type="ECO:0000256" key="1">
    <source>
        <dbReference type="SAM" id="MobiDB-lite"/>
    </source>
</evidence>
<feature type="compositionally biased region" description="Basic and acidic residues" evidence="1">
    <location>
        <begin position="1655"/>
        <end position="1676"/>
    </location>
</feature>
<feature type="compositionally biased region" description="Low complexity" evidence="1">
    <location>
        <begin position="127"/>
        <end position="145"/>
    </location>
</feature>
<dbReference type="InterPro" id="IPR041677">
    <property type="entry name" value="DNA2/NAM7_AAA_11"/>
</dbReference>
<feature type="compositionally biased region" description="Basic and acidic residues" evidence="1">
    <location>
        <begin position="459"/>
        <end position="479"/>
    </location>
</feature>
<feature type="region of interest" description="Disordered" evidence="1">
    <location>
        <begin position="1934"/>
        <end position="1959"/>
    </location>
</feature>
<feature type="compositionally biased region" description="Basic and acidic residues" evidence="1">
    <location>
        <begin position="1786"/>
        <end position="1797"/>
    </location>
</feature>
<feature type="compositionally biased region" description="Basic and acidic residues" evidence="1">
    <location>
        <begin position="727"/>
        <end position="745"/>
    </location>
</feature>
<feature type="compositionally biased region" description="Basic residues" evidence="1">
    <location>
        <begin position="1138"/>
        <end position="1151"/>
    </location>
</feature>
<dbReference type="VEuPathDB" id="ToxoDB:TGDOM2_319590"/>
<dbReference type="PANTHER" id="PTHR10887">
    <property type="entry name" value="DNA2/NAM7 HELICASE FAMILY"/>
    <property type="match status" value="1"/>
</dbReference>
<dbReference type="GO" id="GO:0004386">
    <property type="term" value="F:helicase activity"/>
    <property type="evidence" value="ECO:0007669"/>
    <property type="project" value="InterPro"/>
</dbReference>
<feature type="compositionally biased region" description="Low complexity" evidence="1">
    <location>
        <begin position="169"/>
        <end position="182"/>
    </location>
</feature>
<dbReference type="Pfam" id="PF10382">
    <property type="entry name" value="ZGRF1-like_N"/>
    <property type="match status" value="1"/>
</dbReference>
<dbReference type="InterPro" id="IPR018838">
    <property type="entry name" value="ZGRF1-like_N"/>
</dbReference>
<feature type="region of interest" description="Disordered" evidence="1">
    <location>
        <begin position="165"/>
        <end position="191"/>
    </location>
</feature>
<feature type="compositionally biased region" description="Low complexity" evidence="1">
    <location>
        <begin position="1939"/>
        <end position="1959"/>
    </location>
</feature>
<feature type="compositionally biased region" description="Basic residues" evidence="1">
    <location>
        <begin position="2160"/>
        <end position="2169"/>
    </location>
</feature>
<feature type="compositionally biased region" description="Basic and acidic residues" evidence="1">
    <location>
        <begin position="2170"/>
        <end position="2179"/>
    </location>
</feature>
<comment type="caution">
    <text evidence="5">The sequence shown here is derived from an EMBL/GenBank/DDBJ whole genome shotgun (WGS) entry which is preliminary data.</text>
</comment>
<evidence type="ECO:0000259" key="4">
    <source>
        <dbReference type="Pfam" id="PF13087"/>
    </source>
</evidence>
<feature type="region of interest" description="Disordered" evidence="1">
    <location>
        <begin position="396"/>
        <end position="479"/>
    </location>
</feature>
<gene>
    <name evidence="5" type="ORF">TGDOM2_319590</name>
</gene>
<feature type="region of interest" description="Disordered" evidence="1">
    <location>
        <begin position="2422"/>
        <end position="2449"/>
    </location>
</feature>
<feature type="compositionally biased region" description="Basic and acidic residues" evidence="1">
    <location>
        <begin position="236"/>
        <end position="245"/>
    </location>
</feature>
<dbReference type="GO" id="GO:0005829">
    <property type="term" value="C:cytosol"/>
    <property type="evidence" value="ECO:0007669"/>
    <property type="project" value="TreeGrafter"/>
</dbReference>
<dbReference type="InterPro" id="IPR045055">
    <property type="entry name" value="DNA2/NAM7-like"/>
</dbReference>
<name>A0A086JG47_TOXGO</name>
<evidence type="ECO:0000313" key="6">
    <source>
        <dbReference type="Proteomes" id="UP000028837"/>
    </source>
</evidence>
<dbReference type="InterPro" id="IPR027417">
    <property type="entry name" value="P-loop_NTPase"/>
</dbReference>
<dbReference type="PANTHER" id="PTHR10887:SF322">
    <property type="entry name" value="HELICASE MOV-10"/>
    <property type="match status" value="1"/>
</dbReference>
<dbReference type="CDD" id="cd18808">
    <property type="entry name" value="SF1_C_Upf1"/>
    <property type="match status" value="1"/>
</dbReference>
<dbReference type="GO" id="GO:0035194">
    <property type="term" value="P:regulatory ncRNA-mediated post-transcriptional gene silencing"/>
    <property type="evidence" value="ECO:0007669"/>
    <property type="project" value="TreeGrafter"/>
</dbReference>
<dbReference type="Pfam" id="PF13086">
    <property type="entry name" value="AAA_11"/>
    <property type="match status" value="1"/>
</dbReference>
<evidence type="ECO:0000259" key="2">
    <source>
        <dbReference type="Pfam" id="PF10382"/>
    </source>
</evidence>
<evidence type="ECO:0000313" key="5">
    <source>
        <dbReference type="EMBL" id="KFG31115.1"/>
    </source>
</evidence>
<feature type="region of interest" description="Disordered" evidence="1">
    <location>
        <begin position="725"/>
        <end position="808"/>
    </location>
</feature>
<feature type="region of interest" description="Disordered" evidence="1">
    <location>
        <begin position="912"/>
        <end position="959"/>
    </location>
</feature>
<feature type="compositionally biased region" description="Acidic residues" evidence="1">
    <location>
        <begin position="1556"/>
        <end position="1577"/>
    </location>
</feature>
<sequence length="2605" mass="282316">MEPGASGAFECTYTSQKTKKAKSWKDGVCTCQARNGFLRLLLFAAEEEATPTGETRLRRKGEPLDSHETPLQPLEALVDEDLEFPLHLVQLIRLLPPPPTRPPQKRPFSSQLSQRPYPPSVGTTRRFPSSSPASVSSCSSSSSSASSFSCSSSSISSVCSKAGAPHWNSAETASSENASQEALPRRPRFRSRGGLFSSRVRIASETAISPSESRPGDALSPSCHSGRLSSLLPPQRELDMPRESEAVQQARAADPRFSCSSSTLAGESLECTYTPKPRDHTQTAVWEPARKAFVPPFASRSTSVSSVSLSSPSSGRSSSETAEPRVAAARCRYTSEASLSRRDALSTSSGVRPSREDCEAQSDRVSPRASPNTGDALQAPFAASCPAFQRFPNQASEASFASQAMRDAPRRTRKPDAGAALPALKSEGNQAGTGNEKDETKCERLHGGDGEDAEPNASIERDGGRRGSDEQKDLSGTDTSGRELVTRFFARLATESLLQEMGENRWRWTEHCSSLWADVPASFSPFSVETESLSRSETRARERENVCLDERLHEEECESFKETLLFLSLFEAHGAANPFDDHSGFRSHTDGECLRKEKREVDYLKTQARSEKLGSFSSSAQSSTFPFSSSSCSFSSPSSSSLSSSSSSSLSSPSSSSLSSSSLSSSCSVAQSAAFAGCGEGRDLVEDDTFDLLEAPEVLSPRVEGDEKVLPLLSAQEQACEETLAARTREEVSTEQVLQRRDPSRGRLRPWTRPRLSSQSRGDKGDTGDKGGTGGRGKEADRREGGKSERGSEGRNTTESQECEVPLSSVEASLPLSCGTGGRYVPSMEIPRPSAVYGHRAEGKAFSSARSVSFWSSLRHGRTHGFSANKRFVVETERDTKEETQQATSLNSACVRRPSFCPPFAKGKASYRVPLPGHHPPRVLASQGASGASLSPSRSLSRRSSQTPATLPAKLLSPRKEEEELPAFRPLASFPANAQTTRLSSILPLRFAIPQDPSKVAPLLVRQCMRGAVDSAFWRMTKGENQLENYCLSLFNSVALQIHGTVVELAASLQPVLYGKDSSAPAAAPLSSAAPLRERPAQSVSGPCLLASGIRLQVWASSPPLERAAALAARLKLKKQREVRRRRQQAREAEGRQKLRRKLHALGGRRRVSSDEEESEKEAETEDTDTADRDQSGADEEDVGTEARPRYFLDFANCTVHTLGLPDHDRAAPSSHAWRASATSSPFSDPIAVLQKTVSRGDLWAVTANDDWTHPSQVLLCRSCWKGLHPRSGTLEVELLRLSSSASSLSASCSSTTSTEMEPLAEACPVWLPRLLRETREERTRETPGKLRLSAMLLGNFSNEFAAVEGIERLWKATKVPLPVLAGGGRASEREALSSASLPSEAAGDARLVCLSHALLSSFCQRTARVAEEGKADAAPEPSVVFHSDGEEGGDLHPRLQSIPLNMSSREAEQILREAISPNESRMHKLNDEQQAVLLAISRWFAYTDGRRPFQSLLRKKNAKEGGSRRAGSPRSPHERRREERRRHRDEKKKRRENALESSAECPPRIAAGERNEDDDGEGEGGGGEGEEREEEEWQRRDELEEEGVESPGGQAGEALGLERKRGGSGRRNDSSQALEDGRSEHILPGREIQNQSQSTQLESRFHSRANSDFSRFHLEERRPRESEATKRREITSDTGATYLKDGRRNCFHPASSSASSLCLSCDFGCSSSSREASPGTKGRRVHGGEAGEGRLRRQAPAGGSEARASSLSLSRQRRSKKRKICAPGPHGDASENGEDFIAGRNGEKVRNGRQEDEMQTGETTEKEDFEDALRLLNCSRRRTDAPPFLLVQGVFGAGKSSLLAAALATLSRLLTAAKNKSHILLVCVTNAALDSVLLKLRFECMYTDFVRIGRLSETHPLLLPHAVSSSKDRAFALQEWKRLLHQFLVTDSTRASKSPGPLAPSRRPSSSPSSASSVPACLDIHKRVGDQEQPEELSVSAMAATLLARIEEGTFPPTVPQWRRARLFAATCSTAACSDVFLSSPGLAIPFVFLDEATQAPETQVVSILSRFASQRLLQVGDCNQLPPVVKFPRVPFCSSFFSRVLPTLLEQERRAAAKVAETRACQRAKGTGPFPSVSQPNGEAGRDEGEGDGGGHGTASLLGLEETSEKQATADLKKRARRKKPKPVSRDSGESGREASSGSPPRSVSSRSRGASRFCSAVLFLRSQYRCHPVIGRLCSRLFYGADYVKNGVSELARLPPLPSSFRGPLCCVSIRDSLERREGKSFVNWKEAFVVASIIQNLLKSSSIFELKQRMDPSTDVLSPQSVSLSGSLASPLAASILTSSLSSSLSSSCSSSLASSLASSFTARRLYASDVGVICLYRSQVACVESALKKVLPAAVVKEIQISTVDAFQGGEKEVVLLSCVRTTAAFLERRAEREQNSFRRAGPGQVPARPPAPDEAGGAPSHVYVHQELHARPGTPLSCAETGEGKFHIQGKGEASSGPEAGPRIARQNLWSVSRSATAKQQASCSSGGQEGALKQKGSAESELVGTLRLLQDDPGEADGGGGSADKGKDFVNCRKRMNVAFSRARRQLVIVSHQALFQSDPAWREVWNSSVKLFL</sequence>
<protein>
    <submittedName>
        <fullName evidence="5">AAA domain protein</fullName>
    </submittedName>
</protein>
<feature type="domain" description="DNA2/NAM7 helicase-like C-terminal" evidence="4">
    <location>
        <begin position="2338"/>
        <end position="2412"/>
    </location>
</feature>
<dbReference type="GO" id="GO:0043186">
    <property type="term" value="C:P granule"/>
    <property type="evidence" value="ECO:0007669"/>
    <property type="project" value="TreeGrafter"/>
</dbReference>
<dbReference type="EMBL" id="AHZU02001559">
    <property type="protein sequence ID" value="KFG31115.1"/>
    <property type="molecule type" value="Genomic_DNA"/>
</dbReference>
<dbReference type="Pfam" id="PF13087">
    <property type="entry name" value="AAA_12"/>
    <property type="match status" value="2"/>
</dbReference>
<dbReference type="SUPFAM" id="SSF52540">
    <property type="entry name" value="P-loop containing nucleoside triphosphate hydrolases"/>
    <property type="match status" value="1"/>
</dbReference>
<evidence type="ECO:0000259" key="3">
    <source>
        <dbReference type="Pfam" id="PF13086"/>
    </source>
</evidence>
<feature type="compositionally biased region" description="Basic and acidic residues" evidence="1">
    <location>
        <begin position="435"/>
        <end position="449"/>
    </location>
</feature>
<feature type="region of interest" description="Disordered" evidence="1">
    <location>
        <begin position="49"/>
        <end position="71"/>
    </location>
</feature>
<feature type="compositionally biased region" description="Basic residues" evidence="1">
    <location>
        <begin position="1523"/>
        <end position="1536"/>
    </location>
</feature>
<dbReference type="OrthoDB" id="332807at2759"/>
<dbReference type="Proteomes" id="UP000028837">
    <property type="component" value="Unassembled WGS sequence"/>
</dbReference>
<feature type="region of interest" description="Disordered" evidence="1">
    <location>
        <begin position="95"/>
        <end position="145"/>
    </location>
</feature>
<feature type="region of interest" description="Disordered" evidence="1">
    <location>
        <begin position="1121"/>
        <end position="1184"/>
    </location>
</feature>
<proteinExistence type="predicted"/>
<accession>A0A086JG47</accession>
<feature type="compositionally biased region" description="Basic and acidic residues" evidence="1">
    <location>
        <begin position="407"/>
        <end position="416"/>
    </location>
</feature>
<feature type="compositionally biased region" description="Acidic residues" evidence="1">
    <location>
        <begin position="1155"/>
        <end position="1169"/>
    </location>
</feature>
<feature type="region of interest" description="Disordered" evidence="1">
    <location>
        <begin position="1713"/>
        <end position="1807"/>
    </location>
</feature>
<feature type="compositionally biased region" description="Basic and acidic residues" evidence="1">
    <location>
        <begin position="1727"/>
        <end position="1736"/>
    </location>
</feature>
<organism evidence="5 6">
    <name type="scientific">Toxoplasma gondii GAB2-2007-GAL-DOM2</name>
    <dbReference type="NCBI Taxonomy" id="1130820"/>
    <lineage>
        <taxon>Eukaryota</taxon>
        <taxon>Sar</taxon>
        <taxon>Alveolata</taxon>
        <taxon>Apicomplexa</taxon>
        <taxon>Conoidasida</taxon>
        <taxon>Coccidia</taxon>
        <taxon>Eucoccidiorida</taxon>
        <taxon>Eimeriorina</taxon>
        <taxon>Sarcocystidae</taxon>
        <taxon>Toxoplasma</taxon>
    </lineage>
</organism>
<feature type="region of interest" description="Disordered" evidence="1">
    <location>
        <begin position="206"/>
        <end position="245"/>
    </location>
</feature>
<feature type="region of interest" description="Disordered" evidence="1">
    <location>
        <begin position="2106"/>
        <end position="2194"/>
    </location>
</feature>
<feature type="compositionally biased region" description="Polar residues" evidence="1">
    <location>
        <begin position="1633"/>
        <end position="1654"/>
    </location>
</feature>
<feature type="compositionally biased region" description="Basic and acidic residues" evidence="1">
    <location>
        <begin position="776"/>
        <end position="793"/>
    </location>
</feature>
<reference evidence="5 6" key="1">
    <citation type="submission" date="2014-02" db="EMBL/GenBank/DDBJ databases">
        <authorList>
            <person name="Sibley D."/>
            <person name="Venepally P."/>
            <person name="Karamycheva S."/>
            <person name="Hadjithomas M."/>
            <person name="Khan A."/>
            <person name="Brunk B."/>
            <person name="Roos D."/>
            <person name="Caler E."/>
            <person name="Lorenzi H."/>
        </authorList>
    </citation>
    <scope>NUCLEOTIDE SEQUENCE [LARGE SCALE GENOMIC DNA]</scope>
    <source>
        <strain evidence="5 6">GAB2-2007-GAL-DOM2</strain>
    </source>
</reference>
<dbReference type="Gene3D" id="3.40.50.300">
    <property type="entry name" value="P-loop containing nucleotide triphosphate hydrolases"/>
    <property type="match status" value="3"/>
</dbReference>
<feature type="compositionally biased region" description="Basic and acidic residues" evidence="1">
    <location>
        <begin position="1601"/>
        <end position="1629"/>
    </location>
</feature>
<feature type="compositionally biased region" description="Low complexity" evidence="1">
    <location>
        <begin position="2180"/>
        <end position="2194"/>
    </location>
</feature>
<feature type="compositionally biased region" description="Low complexity" evidence="1">
    <location>
        <begin position="924"/>
        <end position="945"/>
    </location>
</feature>
<feature type="compositionally biased region" description="Basic residues" evidence="1">
    <location>
        <begin position="1756"/>
        <end position="1765"/>
    </location>
</feature>
<dbReference type="InterPro" id="IPR047187">
    <property type="entry name" value="SF1_C_Upf1"/>
</dbReference>
<feature type="region of interest" description="Disordered" evidence="1">
    <location>
        <begin position="1497"/>
        <end position="1679"/>
    </location>
</feature>
<feature type="domain" description="DNA2/NAM7 helicase-like C-terminal" evidence="4">
    <location>
        <begin position="2201"/>
        <end position="2289"/>
    </location>
</feature>
<feature type="domain" description="DNA2/NAM7 helicase helicase" evidence="3">
    <location>
        <begin position="1825"/>
        <end position="2072"/>
    </location>
</feature>
<feature type="compositionally biased region" description="Low complexity" evidence="1">
    <location>
        <begin position="303"/>
        <end position="319"/>
    </location>
</feature>
<feature type="compositionally biased region" description="Basic and acidic residues" evidence="1">
    <location>
        <begin position="353"/>
        <end position="366"/>
    </location>
</feature>